<dbReference type="PANTHER" id="PTHR13605:SF4">
    <property type="entry name" value="ER MEMBRANE PROTEIN COMPLEX SUBUNIT 7"/>
    <property type="match status" value="1"/>
</dbReference>
<protein>
    <recommendedName>
        <fullName evidence="9">ER membrane protein complex subunit 7 beta-sandwich domain-containing protein</fullName>
    </recommendedName>
</protein>
<keyword evidence="3 8" id="KW-0812">Transmembrane</keyword>
<dbReference type="SUPFAM" id="SSF49452">
    <property type="entry name" value="Starch-binding domain-like"/>
    <property type="match status" value="1"/>
</dbReference>
<evidence type="ECO:0000256" key="4">
    <source>
        <dbReference type="ARBA" id="ARBA00022729"/>
    </source>
</evidence>
<evidence type="ECO:0000256" key="3">
    <source>
        <dbReference type="ARBA" id="ARBA00022692"/>
    </source>
</evidence>
<dbReference type="EMBL" id="ML014115">
    <property type="protein sequence ID" value="RKP04003.1"/>
    <property type="molecule type" value="Genomic_DNA"/>
</dbReference>
<evidence type="ECO:0000256" key="5">
    <source>
        <dbReference type="ARBA" id="ARBA00022989"/>
    </source>
</evidence>
<dbReference type="STRING" id="1555241.A0A4P9XEM0"/>
<dbReference type="InterPro" id="IPR013784">
    <property type="entry name" value="Carb-bd-like_fold"/>
</dbReference>
<comment type="subcellular location">
    <subcellularLocation>
        <location evidence="1">Membrane</location>
        <topology evidence="1">Single-pass membrane protein</topology>
    </subcellularLocation>
</comment>
<dbReference type="InterPro" id="IPR019008">
    <property type="entry name" value="Beta_sandwich_EMC7"/>
</dbReference>
<keyword evidence="5 8" id="KW-1133">Transmembrane helix</keyword>
<feature type="compositionally biased region" description="Low complexity" evidence="7">
    <location>
        <begin position="222"/>
        <end position="232"/>
    </location>
</feature>
<keyword evidence="4" id="KW-0732">Signal</keyword>
<reference evidence="11" key="1">
    <citation type="journal article" date="2018" name="Nat. Microbiol.">
        <title>Leveraging single-cell genomics to expand the fungal tree of life.</title>
        <authorList>
            <person name="Ahrendt S.R."/>
            <person name="Quandt C.A."/>
            <person name="Ciobanu D."/>
            <person name="Clum A."/>
            <person name="Salamov A."/>
            <person name="Andreopoulos B."/>
            <person name="Cheng J.F."/>
            <person name="Woyke T."/>
            <person name="Pelin A."/>
            <person name="Henrissat B."/>
            <person name="Reynolds N.K."/>
            <person name="Benny G.L."/>
            <person name="Smith M.E."/>
            <person name="James T.Y."/>
            <person name="Grigoriev I.V."/>
        </authorList>
    </citation>
    <scope>NUCLEOTIDE SEQUENCE [LARGE SCALE GENOMIC DNA]</scope>
    <source>
        <strain evidence="11">ATCC 52028</strain>
    </source>
</reference>
<dbReference type="OrthoDB" id="27095at2759"/>
<name>A0A4P9XEM0_9FUNG</name>
<feature type="transmembrane region" description="Helical" evidence="8">
    <location>
        <begin position="141"/>
        <end position="164"/>
    </location>
</feature>
<dbReference type="GO" id="GO:0072546">
    <property type="term" value="C:EMC complex"/>
    <property type="evidence" value="ECO:0007669"/>
    <property type="project" value="TreeGrafter"/>
</dbReference>
<feature type="region of interest" description="Disordered" evidence="7">
    <location>
        <begin position="183"/>
        <end position="238"/>
    </location>
</feature>
<accession>A0A4P9XEM0</accession>
<dbReference type="PANTHER" id="PTHR13605">
    <property type="entry name" value="ER MEMBRANE PROTEIN COMPLEX SUBUNIT 7"/>
    <property type="match status" value="1"/>
</dbReference>
<gene>
    <name evidence="10" type="ORF">CXG81DRAFT_23416</name>
</gene>
<feature type="domain" description="ER membrane protein complex subunit 7 beta-sandwich" evidence="9">
    <location>
        <begin position="46"/>
        <end position="154"/>
    </location>
</feature>
<evidence type="ECO:0000313" key="10">
    <source>
        <dbReference type="EMBL" id="RKP04003.1"/>
    </source>
</evidence>
<evidence type="ECO:0000256" key="2">
    <source>
        <dbReference type="ARBA" id="ARBA00008880"/>
    </source>
</evidence>
<keyword evidence="11" id="KW-1185">Reference proteome</keyword>
<proteinExistence type="inferred from homology"/>
<evidence type="ECO:0000256" key="7">
    <source>
        <dbReference type="SAM" id="MobiDB-lite"/>
    </source>
</evidence>
<dbReference type="Pfam" id="PF09430">
    <property type="entry name" value="EMC7_beta-sandw"/>
    <property type="match status" value="1"/>
</dbReference>
<evidence type="ECO:0000256" key="6">
    <source>
        <dbReference type="ARBA" id="ARBA00023136"/>
    </source>
</evidence>
<dbReference type="GO" id="GO:0030246">
    <property type="term" value="F:carbohydrate binding"/>
    <property type="evidence" value="ECO:0007669"/>
    <property type="project" value="InterPro"/>
</dbReference>
<evidence type="ECO:0000256" key="8">
    <source>
        <dbReference type="SAM" id="Phobius"/>
    </source>
</evidence>
<evidence type="ECO:0000256" key="1">
    <source>
        <dbReference type="ARBA" id="ARBA00004167"/>
    </source>
</evidence>
<dbReference type="InterPro" id="IPR039163">
    <property type="entry name" value="EMC7"/>
</dbReference>
<evidence type="ECO:0000313" key="11">
    <source>
        <dbReference type="Proteomes" id="UP000274922"/>
    </source>
</evidence>
<dbReference type="AlphaFoldDB" id="A0A4P9XEM0"/>
<keyword evidence="6 8" id="KW-0472">Membrane</keyword>
<dbReference type="Proteomes" id="UP000274922">
    <property type="component" value="Unassembled WGS sequence"/>
</dbReference>
<evidence type="ECO:0000259" key="9">
    <source>
        <dbReference type="Pfam" id="PF09430"/>
    </source>
</evidence>
<comment type="similarity">
    <text evidence="2">Belongs to the EMC7 family.</text>
</comment>
<sequence length="238" mass="25359">MSGMHGPMMNAGDRVASLFLTVAQAGGVTVEGHIVSNALLRDTGLLDPDTRIFLDGGQKVAYVAEDGHFMFSNVPQGSHVLTVHSLQYVFDKIRVDVKGGTVQYSLTLPGTSWSRRGPVTPAPLAMAPRMPQQYFVPREQFSMLSLLGNPMLLMSGFSMLIFFVMPKLMSAVDPEVLKEATEAAQNPGARRGGGAGSAADDELPQLPQLPDISQTLADWFSGTGTPPATAKKGAAKSR</sequence>
<organism evidence="10 11">
    <name type="scientific">Caulochytrium protostelioides</name>
    <dbReference type="NCBI Taxonomy" id="1555241"/>
    <lineage>
        <taxon>Eukaryota</taxon>
        <taxon>Fungi</taxon>
        <taxon>Fungi incertae sedis</taxon>
        <taxon>Chytridiomycota</taxon>
        <taxon>Chytridiomycota incertae sedis</taxon>
        <taxon>Chytridiomycetes</taxon>
        <taxon>Caulochytriales</taxon>
        <taxon>Caulochytriaceae</taxon>
        <taxon>Caulochytrium</taxon>
    </lineage>
</organism>